<comment type="caution">
    <text evidence="2">The sequence shown here is derived from an EMBL/GenBank/DDBJ whole genome shotgun (WGS) entry which is preliminary data.</text>
</comment>
<evidence type="ECO:0000313" key="2">
    <source>
        <dbReference type="EMBL" id="TDD90388.1"/>
    </source>
</evidence>
<name>A0A4R5BTJ5_9ACTN</name>
<reference evidence="2 3" key="1">
    <citation type="submission" date="2019-03" db="EMBL/GenBank/DDBJ databases">
        <title>Draft genome sequences of novel Actinobacteria.</title>
        <authorList>
            <person name="Sahin N."/>
            <person name="Ay H."/>
            <person name="Saygin H."/>
        </authorList>
    </citation>
    <scope>NUCLEOTIDE SEQUENCE [LARGE SCALE GENOMIC DNA]</scope>
    <source>
        <strain evidence="2 3">H3C3</strain>
    </source>
</reference>
<accession>A0A4R5BTJ5</accession>
<dbReference type="RefSeq" id="WP_131892781.1">
    <property type="nucleotide sequence ID" value="NZ_SMKU01000051.1"/>
</dbReference>
<dbReference type="EMBL" id="SMKU01000051">
    <property type="protein sequence ID" value="TDD90388.1"/>
    <property type="molecule type" value="Genomic_DNA"/>
</dbReference>
<feature type="domain" description="N-acetyltransferase" evidence="1">
    <location>
        <begin position="7"/>
        <end position="151"/>
    </location>
</feature>
<dbReference type="PANTHER" id="PTHR41700:SF1">
    <property type="entry name" value="N-ACETYLTRANSFERASE DOMAIN-CONTAINING PROTEIN"/>
    <property type="match status" value="1"/>
</dbReference>
<dbReference type="Gene3D" id="3.40.630.30">
    <property type="match status" value="1"/>
</dbReference>
<dbReference type="AlphaFoldDB" id="A0A4R5BTJ5"/>
<dbReference type="GO" id="GO:0016747">
    <property type="term" value="F:acyltransferase activity, transferring groups other than amino-acyl groups"/>
    <property type="evidence" value="ECO:0007669"/>
    <property type="project" value="InterPro"/>
</dbReference>
<protein>
    <submittedName>
        <fullName evidence="2">GNAT family N-acetyltransferase</fullName>
    </submittedName>
</protein>
<evidence type="ECO:0000259" key="1">
    <source>
        <dbReference type="PROSITE" id="PS51186"/>
    </source>
</evidence>
<proteinExistence type="predicted"/>
<sequence>MTATQTLRVRELAALEEQHDAAALLARVWGASVLRPQIDPGLIRAFAHTGNYVAGAYAGAELAGVAVGFLAGDGHLHSHMTGVLPAYRGLDAAFLLKQHQRSWALERRIGEIRWTCDPLVGRNAYFNLHKLGAAVVSYLPDFYGPMEDGINRGSPSDRLAVSWRLGSPRAVAAAAGDPAPVPDALLQRATVAVARVREEPVALDMPGSGAPALLIAVPRDVEALRIADPELAARWRPVVREAMQAALAAGYTVTGISRDGHYVLEDRS</sequence>
<evidence type="ECO:0000313" key="3">
    <source>
        <dbReference type="Proteomes" id="UP000294513"/>
    </source>
</evidence>
<dbReference type="SUPFAM" id="SSF55729">
    <property type="entry name" value="Acyl-CoA N-acyltransferases (Nat)"/>
    <property type="match status" value="1"/>
</dbReference>
<keyword evidence="3" id="KW-1185">Reference proteome</keyword>
<organism evidence="2 3">
    <name type="scientific">Actinomadura rubrisoli</name>
    <dbReference type="NCBI Taxonomy" id="2530368"/>
    <lineage>
        <taxon>Bacteria</taxon>
        <taxon>Bacillati</taxon>
        <taxon>Actinomycetota</taxon>
        <taxon>Actinomycetes</taxon>
        <taxon>Streptosporangiales</taxon>
        <taxon>Thermomonosporaceae</taxon>
        <taxon>Actinomadura</taxon>
    </lineage>
</organism>
<dbReference type="OrthoDB" id="9797990at2"/>
<dbReference type="InterPro" id="IPR038764">
    <property type="entry name" value="GNAT_N_AcTrfase_prd"/>
</dbReference>
<dbReference type="InterPro" id="IPR016181">
    <property type="entry name" value="Acyl_CoA_acyltransferase"/>
</dbReference>
<dbReference type="InterPro" id="IPR000182">
    <property type="entry name" value="GNAT_dom"/>
</dbReference>
<dbReference type="Proteomes" id="UP000294513">
    <property type="component" value="Unassembled WGS sequence"/>
</dbReference>
<gene>
    <name evidence="2" type="ORF">E1298_13065</name>
</gene>
<keyword evidence="2" id="KW-0808">Transferase</keyword>
<dbReference type="PROSITE" id="PS51186">
    <property type="entry name" value="GNAT"/>
    <property type="match status" value="1"/>
</dbReference>
<dbReference type="PANTHER" id="PTHR41700">
    <property type="entry name" value="GCN5-RELATED N-ACETYLTRANSFERASE"/>
    <property type="match status" value="1"/>
</dbReference>